<dbReference type="RefSeq" id="WP_204501931.1">
    <property type="nucleotide sequence ID" value="NZ_JAFBDR010000029.1"/>
</dbReference>
<comment type="caution">
    <text evidence="1">The sequence shown here is derived from an EMBL/GenBank/DDBJ whole genome shotgun (WGS) entry which is preliminary data.</text>
</comment>
<organism evidence="1 2">
    <name type="scientific">Aquibacillus albus</name>
    <dbReference type="NCBI Taxonomy" id="1168171"/>
    <lineage>
        <taxon>Bacteria</taxon>
        <taxon>Bacillati</taxon>
        <taxon>Bacillota</taxon>
        <taxon>Bacilli</taxon>
        <taxon>Bacillales</taxon>
        <taxon>Bacillaceae</taxon>
        <taxon>Aquibacillus</taxon>
    </lineage>
</organism>
<evidence type="ECO:0008006" key="3">
    <source>
        <dbReference type="Google" id="ProtNLM"/>
    </source>
</evidence>
<keyword evidence="2" id="KW-1185">Reference proteome</keyword>
<protein>
    <recommendedName>
        <fullName evidence="3">DUF1836 domain-containing protein</fullName>
    </recommendedName>
</protein>
<evidence type="ECO:0000313" key="2">
    <source>
        <dbReference type="Proteomes" id="UP001296943"/>
    </source>
</evidence>
<accession>A0ABS2N551</accession>
<proteinExistence type="predicted"/>
<name>A0ABS2N551_9BACI</name>
<dbReference type="EMBL" id="JAFBDR010000029">
    <property type="protein sequence ID" value="MBM7573277.1"/>
    <property type="molecule type" value="Genomic_DNA"/>
</dbReference>
<dbReference type="Proteomes" id="UP001296943">
    <property type="component" value="Unassembled WGS sequence"/>
</dbReference>
<gene>
    <name evidence="1" type="ORF">JOC48_003829</name>
</gene>
<evidence type="ECO:0000313" key="1">
    <source>
        <dbReference type="EMBL" id="MBM7573277.1"/>
    </source>
</evidence>
<reference evidence="1 2" key="1">
    <citation type="submission" date="2021-01" db="EMBL/GenBank/DDBJ databases">
        <title>Genomic Encyclopedia of Type Strains, Phase IV (KMG-IV): sequencing the most valuable type-strain genomes for metagenomic binning, comparative biology and taxonomic classification.</title>
        <authorList>
            <person name="Goeker M."/>
        </authorList>
    </citation>
    <scope>NUCLEOTIDE SEQUENCE [LARGE SCALE GENOMIC DNA]</scope>
    <source>
        <strain evidence="1 2">DSM 23711</strain>
    </source>
</reference>
<sequence length="167" mass="19493">MSDLIYKLKDLKELYDDETDKSILENIEEEQYKNPSNPGSWEGVLIEEVKTRTLLLEPIDKISIDSLRQHRHLSAHPILTQQDLLSTPNQKTVRALIRNMLEGLLVKKPVLSKKVMNTIVEDLSEHKNFFTSDSSLAVVIYTLKKSKEELLYPLHYWYKKGEIGRYH</sequence>